<reference evidence="1" key="1">
    <citation type="journal article" date="2014" name="Front. Microbiol.">
        <title>High frequency of phylogenetically diverse reductive dehalogenase-homologous genes in deep subseafloor sedimentary metagenomes.</title>
        <authorList>
            <person name="Kawai M."/>
            <person name="Futagami T."/>
            <person name="Toyoda A."/>
            <person name="Takaki Y."/>
            <person name="Nishi S."/>
            <person name="Hori S."/>
            <person name="Arai W."/>
            <person name="Tsubouchi T."/>
            <person name="Morono Y."/>
            <person name="Uchiyama I."/>
            <person name="Ito T."/>
            <person name="Fujiyama A."/>
            <person name="Inagaki F."/>
            <person name="Takami H."/>
        </authorList>
    </citation>
    <scope>NUCLEOTIDE SEQUENCE</scope>
    <source>
        <strain evidence="1">Expedition CK06-06</strain>
    </source>
</reference>
<proteinExistence type="predicted"/>
<dbReference type="AlphaFoldDB" id="X1DK83"/>
<name>X1DK83_9ZZZZ</name>
<organism evidence="1">
    <name type="scientific">marine sediment metagenome</name>
    <dbReference type="NCBI Taxonomy" id="412755"/>
    <lineage>
        <taxon>unclassified sequences</taxon>
        <taxon>metagenomes</taxon>
        <taxon>ecological metagenomes</taxon>
    </lineage>
</organism>
<accession>X1DK83</accession>
<dbReference type="EMBL" id="BART01040776">
    <property type="protein sequence ID" value="GAH20592.1"/>
    <property type="molecule type" value="Genomic_DNA"/>
</dbReference>
<sequence>GWNFRLEEDSHFGVFIHAAAPTGNRPNSCYLFEPIVGNGKHWELGGGITGSWIFWRSEEYDDRHMGVWLDATLTHLFKDCQCRSF</sequence>
<gene>
    <name evidence="1" type="ORF">S01H4_66125</name>
</gene>
<feature type="non-terminal residue" evidence="1">
    <location>
        <position position="85"/>
    </location>
</feature>
<protein>
    <submittedName>
        <fullName evidence="1">Uncharacterized protein</fullName>
    </submittedName>
</protein>
<evidence type="ECO:0000313" key="1">
    <source>
        <dbReference type="EMBL" id="GAH20592.1"/>
    </source>
</evidence>
<comment type="caution">
    <text evidence="1">The sequence shown here is derived from an EMBL/GenBank/DDBJ whole genome shotgun (WGS) entry which is preliminary data.</text>
</comment>
<feature type="non-terminal residue" evidence="1">
    <location>
        <position position="1"/>
    </location>
</feature>